<dbReference type="KEGG" id="gps:C427_4586"/>
<protein>
    <recommendedName>
        <fullName evidence="5">Cytochrome c domain-containing protein</fullName>
    </recommendedName>
</protein>
<evidence type="ECO:0000259" key="5">
    <source>
        <dbReference type="PROSITE" id="PS51007"/>
    </source>
</evidence>
<dbReference type="HOGENOM" id="CLU_033900_1_0_6"/>
<accession>K7A8G4</accession>
<dbReference type="InterPro" id="IPR009056">
    <property type="entry name" value="Cyt_c-like_dom"/>
</dbReference>
<dbReference type="STRING" id="1129794.C427_4586"/>
<dbReference type="GO" id="GO:0046872">
    <property type="term" value="F:metal ion binding"/>
    <property type="evidence" value="ECO:0007669"/>
    <property type="project" value="UniProtKB-KW"/>
</dbReference>
<dbReference type="GO" id="GO:0020037">
    <property type="term" value="F:heme binding"/>
    <property type="evidence" value="ECO:0007669"/>
    <property type="project" value="InterPro"/>
</dbReference>
<name>K7A8G4_9ALTE</name>
<evidence type="ECO:0000313" key="7">
    <source>
        <dbReference type="Proteomes" id="UP000011864"/>
    </source>
</evidence>
<dbReference type="InterPro" id="IPR036909">
    <property type="entry name" value="Cyt_c-like_dom_sf"/>
</dbReference>
<dbReference type="PANTHER" id="PTHR30600:SF4">
    <property type="entry name" value="CYTOCHROME C DOMAIN-CONTAINING PROTEIN"/>
    <property type="match status" value="1"/>
</dbReference>
<keyword evidence="1 4" id="KW-0349">Heme</keyword>
<dbReference type="PROSITE" id="PS51007">
    <property type="entry name" value="CYTC"/>
    <property type="match status" value="1"/>
</dbReference>
<sequence length="486" mass="53479">MINNRYWLIILMTCLTSCSKVSVPDFEQAELLPAGGMTGKGLSDRSFVQVGRNVDRKQELLFWTGFSLFRDPWVIAPSSTKDRDGLGPLFNTRSCISCHSSGGKGPAPEEGNSIPSALVIRFGSAEDKLFSDPIYGDQLQPRAIAITHNSIQPDLLGEAKLQLDYQAVYGEYADGTTYILRQPTYHLTDLAYGDLDKRTVLSPRFSPVIYGVGLLDAISVQDLLAQEDINDDNQDGISAKYNRVPIAPSGHNTADFHNSVENFEGTIRLSVGRFGHKAKHPSLHQQVAAAFRDDIGITNTSFVSESCSTEQPNCQAASVIGGHQSVEIPDKLLDLVTQFNQLIAVPPARNLDSATAQQGRELFYKIGCESCHTASYKTDAEYPLKSLANQTIWPYTDLALHNMGAGLADGVNEYDADGQEWRTPPLWGIGARKNMRSENLYLHDGRAKTVAEAILWHGGEAHISHQKFIQLNQQQRNALLAFLDAI</sequence>
<proteinExistence type="predicted"/>
<dbReference type="Gene3D" id="1.10.760.10">
    <property type="entry name" value="Cytochrome c-like domain"/>
    <property type="match status" value="1"/>
</dbReference>
<dbReference type="PATRIC" id="fig|1129794.4.peg.4565"/>
<organism evidence="6 7">
    <name type="scientific">Paraglaciecola psychrophila 170</name>
    <dbReference type="NCBI Taxonomy" id="1129794"/>
    <lineage>
        <taxon>Bacteria</taxon>
        <taxon>Pseudomonadati</taxon>
        <taxon>Pseudomonadota</taxon>
        <taxon>Gammaproteobacteria</taxon>
        <taxon>Alteromonadales</taxon>
        <taxon>Alteromonadaceae</taxon>
        <taxon>Paraglaciecola</taxon>
    </lineage>
</organism>
<evidence type="ECO:0000313" key="6">
    <source>
        <dbReference type="EMBL" id="AGH46685.1"/>
    </source>
</evidence>
<dbReference type="Proteomes" id="UP000011864">
    <property type="component" value="Chromosome"/>
</dbReference>
<evidence type="ECO:0000256" key="4">
    <source>
        <dbReference type="PROSITE-ProRule" id="PRU00433"/>
    </source>
</evidence>
<dbReference type="InterPro" id="IPR051395">
    <property type="entry name" value="Cytochrome_c_Peroxidase/MauG"/>
</dbReference>
<dbReference type="InterPro" id="IPR010538">
    <property type="entry name" value="DHOR"/>
</dbReference>
<evidence type="ECO:0000256" key="1">
    <source>
        <dbReference type="ARBA" id="ARBA00022617"/>
    </source>
</evidence>
<dbReference type="PIRSF" id="PIRSF028099">
    <property type="entry name" value="DUF1111"/>
    <property type="match status" value="1"/>
</dbReference>
<evidence type="ECO:0000256" key="3">
    <source>
        <dbReference type="ARBA" id="ARBA00023004"/>
    </source>
</evidence>
<evidence type="ECO:0000256" key="2">
    <source>
        <dbReference type="ARBA" id="ARBA00022723"/>
    </source>
</evidence>
<dbReference type="Pfam" id="PF06537">
    <property type="entry name" value="DHOR"/>
    <property type="match status" value="1"/>
</dbReference>
<dbReference type="SUPFAM" id="SSF46626">
    <property type="entry name" value="Cytochrome c"/>
    <property type="match status" value="1"/>
</dbReference>
<keyword evidence="2 4" id="KW-0479">Metal-binding</keyword>
<keyword evidence="3 4" id="KW-0408">Iron</keyword>
<dbReference type="GO" id="GO:0009055">
    <property type="term" value="F:electron transfer activity"/>
    <property type="evidence" value="ECO:0007669"/>
    <property type="project" value="InterPro"/>
</dbReference>
<dbReference type="eggNOG" id="COG3488">
    <property type="taxonomic scope" value="Bacteria"/>
</dbReference>
<dbReference type="AlphaFoldDB" id="K7A8G4"/>
<reference evidence="6 7" key="1">
    <citation type="journal article" date="2013" name="Genome Announc.">
        <title>Complete Genome Sequence of Glaciecola psychrophila Strain 170T.</title>
        <authorList>
            <person name="Yin J."/>
            <person name="Chen J."/>
            <person name="Liu G."/>
            <person name="Yu Y."/>
            <person name="Song L."/>
            <person name="Wang X."/>
            <person name="Qu X."/>
        </authorList>
    </citation>
    <scope>NUCLEOTIDE SEQUENCE [LARGE SCALE GENOMIC DNA]</scope>
    <source>
        <strain evidence="6 7">170</strain>
    </source>
</reference>
<dbReference type="GO" id="GO:0004130">
    <property type="term" value="F:cytochrome-c peroxidase activity"/>
    <property type="evidence" value="ECO:0007669"/>
    <property type="project" value="TreeGrafter"/>
</dbReference>
<feature type="domain" description="Cytochrome c" evidence="5">
    <location>
        <begin position="354"/>
        <end position="486"/>
    </location>
</feature>
<dbReference type="PANTHER" id="PTHR30600">
    <property type="entry name" value="CYTOCHROME C PEROXIDASE-RELATED"/>
    <property type="match status" value="1"/>
</dbReference>
<keyword evidence="7" id="KW-1185">Reference proteome</keyword>
<dbReference type="OrthoDB" id="9805202at2"/>
<dbReference type="EMBL" id="CP003837">
    <property type="protein sequence ID" value="AGH46685.1"/>
    <property type="molecule type" value="Genomic_DNA"/>
</dbReference>
<gene>
    <name evidence="6" type="ORF">C427_4586</name>
</gene>